<evidence type="ECO:0000256" key="6">
    <source>
        <dbReference type="ARBA" id="ARBA00022692"/>
    </source>
</evidence>
<comment type="subcellular location">
    <subcellularLocation>
        <location evidence="1 13">Mitochondrion inner membrane</location>
        <topology evidence="1 13">Single-pass membrane protein</topology>
    </subcellularLocation>
</comment>
<dbReference type="InParanoid" id="A0A803JTA8"/>
<dbReference type="InterPro" id="IPR004205">
    <property type="entry name" value="Cyt_bc1_su8"/>
</dbReference>
<evidence type="ECO:0000256" key="3">
    <source>
        <dbReference type="ARBA" id="ARBA00016324"/>
    </source>
</evidence>
<dbReference type="SUPFAM" id="SSF81508">
    <property type="entry name" value="Ubiquinone-binding protein QP-C of cytochrome bc1 complex (Ubiquinol-cytochrome c reductase)"/>
    <property type="match status" value="1"/>
</dbReference>
<proteinExistence type="inferred from homology"/>
<evidence type="ECO:0000256" key="5">
    <source>
        <dbReference type="ARBA" id="ARBA00022660"/>
    </source>
</evidence>
<comment type="subunit">
    <text evidence="12 13">Component of the ubiquinol-cytochrome c oxidoreductase (cytochrome b-c1 complex, complex III, CIII), a multisubunit enzyme composed of 11 subunits. The complex is composed of 3 respiratory subunits cytochrome b, cytochrome c1 and Rieske protein UQCRFS1, 2 core protein subunits UQCRC1/QCR1 and UQCRC2/QCR2, and 6 low-molecular weight protein subunits UQCRH/QCR6, UQCRB/QCR7, UQCRQ/QCR8, UQCR10/QCR9, UQCR11/QCR10 and subunit 9, the cleavage product of Rieske protein UQCRFS1. The complex exists as an obligatory dimer and forms supercomplexes (SCs) in the inner mitochondrial membrane with NADH-ubiquinone oxidoreductase (complex I, CI) and cytochrome c oxidase (complex IV, CIV), resulting in different assemblies (supercomplex SCI(1)III(2)IV(1) and megacomplex MCI(2)III(2)IV(2)). Interacts with UQCC6.</text>
</comment>
<dbReference type="Ensembl" id="ENSXETT00000117342">
    <property type="protein sequence ID" value="ENSXETP00000111252"/>
    <property type="gene ID" value="ENSXETG00000048896"/>
</dbReference>
<dbReference type="Pfam" id="PF02939">
    <property type="entry name" value="UcrQ"/>
    <property type="match status" value="1"/>
</dbReference>
<comment type="function">
    <text evidence="13">Component of the ubiquinol-cytochrome c oxidoreductase, a multisubunit transmembrane complex that is part of the mitochondrial electron transport chain which drives oxidative phosphorylation. The complex plays an important role in the uptake of multiple carbon sources present in different host niches.</text>
</comment>
<evidence type="ECO:0000256" key="9">
    <source>
        <dbReference type="ARBA" id="ARBA00022989"/>
    </source>
</evidence>
<keyword evidence="4 13" id="KW-0813">Transport</keyword>
<keyword evidence="10 13" id="KW-0496">Mitochondrion</keyword>
<evidence type="ECO:0000256" key="1">
    <source>
        <dbReference type="ARBA" id="ARBA00004434"/>
    </source>
</evidence>
<evidence type="ECO:0000256" key="4">
    <source>
        <dbReference type="ARBA" id="ARBA00022448"/>
    </source>
</evidence>
<reference evidence="14" key="2">
    <citation type="submission" date="2021-03" db="UniProtKB">
        <authorList>
            <consortium name="Ensembl"/>
        </authorList>
    </citation>
    <scope>IDENTIFICATION</scope>
</reference>
<organism evidence="14">
    <name type="scientific">Xenopus tropicalis</name>
    <name type="common">Western clawed frog</name>
    <name type="synonym">Silurana tropicalis</name>
    <dbReference type="NCBI Taxonomy" id="8364"/>
    <lineage>
        <taxon>Eukaryota</taxon>
        <taxon>Metazoa</taxon>
        <taxon>Chordata</taxon>
        <taxon>Craniata</taxon>
        <taxon>Vertebrata</taxon>
        <taxon>Euteleostomi</taxon>
        <taxon>Amphibia</taxon>
        <taxon>Batrachia</taxon>
        <taxon>Anura</taxon>
        <taxon>Pipoidea</taxon>
        <taxon>Pipidae</taxon>
        <taxon>Xenopodinae</taxon>
        <taxon>Xenopus</taxon>
        <taxon>Silurana</taxon>
    </lineage>
</organism>
<dbReference type="InterPro" id="IPR036642">
    <property type="entry name" value="Cyt_bc1_su8_sf"/>
</dbReference>
<keyword evidence="8 13" id="KW-0249">Electron transport</keyword>
<dbReference type="GO" id="GO:0045275">
    <property type="term" value="C:respiratory chain complex III"/>
    <property type="evidence" value="ECO:0007669"/>
    <property type="project" value="UniProtKB-UniRule"/>
</dbReference>
<evidence type="ECO:0000256" key="8">
    <source>
        <dbReference type="ARBA" id="ARBA00022982"/>
    </source>
</evidence>
<dbReference type="Gene3D" id="1.20.5.210">
    <property type="entry name" value="Cytochrome b-c1 complex subunit 8"/>
    <property type="match status" value="1"/>
</dbReference>
<reference evidence="14" key="1">
    <citation type="journal article" date="2010" name="Science">
        <title>The genome of the Western clawed frog Xenopus tropicalis.</title>
        <authorList>
            <person name="Hellsten U."/>
            <person name="Harland R.M."/>
            <person name="Gilchrist M.J."/>
            <person name="Hendrix D."/>
            <person name="Jurka J."/>
            <person name="Kapitonov V."/>
            <person name="Ovcharenko I."/>
            <person name="Putnam N.H."/>
            <person name="Shu S."/>
            <person name="Taher L."/>
            <person name="Blitz I.L."/>
            <person name="Blumberg B."/>
            <person name="Dichmann D.S."/>
            <person name="Dubchak I."/>
            <person name="Amaya E."/>
            <person name="Detter J.C."/>
            <person name="Fletcher R."/>
            <person name="Gerhard D.S."/>
            <person name="Goodstein D."/>
            <person name="Graves T."/>
            <person name="Grigoriev I.V."/>
            <person name="Grimwood J."/>
            <person name="Kawashima T."/>
            <person name="Lindquist E."/>
            <person name="Lucas S.M."/>
            <person name="Mead P.E."/>
            <person name="Mitros T."/>
            <person name="Ogino H."/>
            <person name="Ohta Y."/>
            <person name="Poliakov A.V."/>
            <person name="Pollet N."/>
            <person name="Robert J."/>
            <person name="Salamov A."/>
            <person name="Sater A.K."/>
            <person name="Schmutz J."/>
            <person name="Terry A."/>
            <person name="Vize P.D."/>
            <person name="Warren W.C."/>
            <person name="Wells D."/>
            <person name="Wills A."/>
            <person name="Wilson R.K."/>
            <person name="Zimmerman L.B."/>
            <person name="Zorn A.M."/>
            <person name="Grainger R."/>
            <person name="Grammer T."/>
            <person name="Khokha M.K."/>
            <person name="Richardson P.M."/>
            <person name="Rokhsar D.S."/>
        </authorList>
    </citation>
    <scope>NUCLEOTIDE SEQUENCE [LARGE SCALE GENOMIC DNA]</scope>
    <source>
        <strain evidence="14">Nigerian</strain>
    </source>
</reference>
<dbReference type="GO" id="GO:0006122">
    <property type="term" value="P:mitochondrial electron transport, ubiquinol to cytochrome c"/>
    <property type="evidence" value="ECO:0007669"/>
    <property type="project" value="UniProtKB-UniRule"/>
</dbReference>
<evidence type="ECO:0000256" key="12">
    <source>
        <dbReference type="ARBA" id="ARBA00047105"/>
    </source>
</evidence>
<evidence type="ECO:0000256" key="10">
    <source>
        <dbReference type="ARBA" id="ARBA00023128"/>
    </source>
</evidence>
<comment type="similarity">
    <text evidence="2 13">Belongs to the UQCRQ/QCR8 family.</text>
</comment>
<keyword evidence="11" id="KW-0472">Membrane</keyword>
<keyword evidence="9" id="KW-1133">Transmembrane helix</keyword>
<name>A0A803JTA8_XENTR</name>
<evidence type="ECO:0000256" key="7">
    <source>
        <dbReference type="ARBA" id="ARBA00022792"/>
    </source>
</evidence>
<evidence type="ECO:0000256" key="13">
    <source>
        <dbReference type="RuleBase" id="RU368118"/>
    </source>
</evidence>
<sequence>LVHYSVLPFSFLCFPTHFPKGDPNRWRNLSGNVFKVLKPLVITWVTYSW</sequence>
<evidence type="ECO:0000256" key="2">
    <source>
        <dbReference type="ARBA" id="ARBA00007668"/>
    </source>
</evidence>
<dbReference type="GO" id="GO:0005743">
    <property type="term" value="C:mitochondrial inner membrane"/>
    <property type="evidence" value="ECO:0007669"/>
    <property type="project" value="UniProtKB-SubCell"/>
</dbReference>
<protein>
    <recommendedName>
        <fullName evidence="3 13">Cytochrome b-c1 complex subunit 8</fullName>
    </recommendedName>
    <alternativeName>
        <fullName evidence="13">Complex III subunit 8</fullName>
    </alternativeName>
</protein>
<keyword evidence="5 13" id="KW-0679">Respiratory chain</keyword>
<dbReference type="AlphaFoldDB" id="A0A803JTA8"/>
<keyword evidence="7 13" id="KW-0999">Mitochondrion inner membrane</keyword>
<keyword evidence="6" id="KW-0812">Transmembrane</keyword>
<accession>A0A803JTA8</accession>
<evidence type="ECO:0000313" key="14">
    <source>
        <dbReference type="Ensembl" id="ENSXETP00000111252"/>
    </source>
</evidence>
<evidence type="ECO:0000256" key="11">
    <source>
        <dbReference type="ARBA" id="ARBA00023136"/>
    </source>
</evidence>